<keyword evidence="2 7" id="KW-0436">Ligase</keyword>
<dbReference type="Pfam" id="PF02938">
    <property type="entry name" value="GAD"/>
    <property type="match status" value="1"/>
</dbReference>
<dbReference type="SUPFAM" id="SSF50249">
    <property type="entry name" value="Nucleic acid-binding proteins"/>
    <property type="match status" value="1"/>
</dbReference>
<dbReference type="Pfam" id="PF01336">
    <property type="entry name" value="tRNA_anti-codon"/>
    <property type="match status" value="1"/>
</dbReference>
<comment type="subcellular location">
    <subcellularLocation>
        <location evidence="7">Cytoplasm</location>
    </subcellularLocation>
</comment>
<dbReference type="GO" id="GO:0004815">
    <property type="term" value="F:aspartate-tRNA ligase activity"/>
    <property type="evidence" value="ECO:0007669"/>
    <property type="project" value="UniProtKB-UniRule"/>
</dbReference>
<dbReference type="EC" id="6.1.1.12" evidence="7"/>
<dbReference type="Gene3D" id="2.40.50.140">
    <property type="entry name" value="Nucleic acid-binding proteins"/>
    <property type="match status" value="1"/>
</dbReference>
<dbReference type="CDD" id="cd04317">
    <property type="entry name" value="EcAspRS_like_N"/>
    <property type="match status" value="1"/>
</dbReference>
<dbReference type="CDD" id="cd00777">
    <property type="entry name" value="AspRS_core"/>
    <property type="match status" value="1"/>
</dbReference>
<feature type="binding site" evidence="7">
    <location>
        <position position="497"/>
    </location>
    <ligand>
        <name>ATP</name>
        <dbReference type="ChEBI" id="CHEBI:30616"/>
    </ligand>
</feature>
<name>B6G1K6_PEPHT</name>
<dbReference type="NCBIfam" id="NF001750">
    <property type="entry name" value="PRK00476.1"/>
    <property type="match status" value="1"/>
</dbReference>
<dbReference type="AlphaFoldDB" id="B6G1K6"/>
<evidence type="ECO:0000256" key="5">
    <source>
        <dbReference type="ARBA" id="ARBA00022917"/>
    </source>
</evidence>
<dbReference type="PANTHER" id="PTHR22594:SF5">
    <property type="entry name" value="ASPARTATE--TRNA LIGASE, MITOCHONDRIAL"/>
    <property type="match status" value="1"/>
</dbReference>
<dbReference type="PRINTS" id="PR01042">
    <property type="entry name" value="TRNASYNTHASP"/>
</dbReference>
<dbReference type="STRING" id="500633.CLOHIR_02013"/>
<evidence type="ECO:0000256" key="3">
    <source>
        <dbReference type="ARBA" id="ARBA00022741"/>
    </source>
</evidence>
<feature type="region of interest" description="Aspartate" evidence="7">
    <location>
        <begin position="210"/>
        <end position="213"/>
    </location>
</feature>
<keyword evidence="4 7" id="KW-0067">ATP-binding</keyword>
<dbReference type="InterPro" id="IPR002312">
    <property type="entry name" value="Asp/Asn-tRNA-synth_IIb"/>
</dbReference>
<feature type="binding site" evidence="7">
    <location>
        <position position="504"/>
    </location>
    <ligand>
        <name>L-aspartate</name>
        <dbReference type="ChEBI" id="CHEBI:29991"/>
    </ligand>
</feature>
<keyword evidence="3 7" id="KW-0547">Nucleotide-binding</keyword>
<dbReference type="PANTHER" id="PTHR22594">
    <property type="entry name" value="ASPARTYL/LYSYL-TRNA SYNTHETASE"/>
    <property type="match status" value="1"/>
</dbReference>
<dbReference type="InterPro" id="IPR004365">
    <property type="entry name" value="NA-bd_OB_tRNA"/>
</dbReference>
<dbReference type="Gene3D" id="3.30.930.10">
    <property type="entry name" value="Bira Bifunctional Protein, Domain 2"/>
    <property type="match status" value="1"/>
</dbReference>
<dbReference type="HOGENOM" id="CLU_014330_3_2_9"/>
<dbReference type="Proteomes" id="UP000003178">
    <property type="component" value="Unassembled WGS sequence"/>
</dbReference>
<evidence type="ECO:0000313" key="9">
    <source>
        <dbReference type="EMBL" id="EEA84314.1"/>
    </source>
</evidence>
<dbReference type="GO" id="GO:0140096">
    <property type="term" value="F:catalytic activity, acting on a protein"/>
    <property type="evidence" value="ECO:0007669"/>
    <property type="project" value="UniProtKB-ARBA"/>
</dbReference>
<comment type="caution">
    <text evidence="9">The sequence shown here is derived from an EMBL/GenBank/DDBJ whole genome shotgun (WGS) entry which is preliminary data.</text>
</comment>
<evidence type="ECO:0000256" key="7">
    <source>
        <dbReference type="HAMAP-Rule" id="MF_00044"/>
    </source>
</evidence>
<dbReference type="GO" id="GO:0003676">
    <property type="term" value="F:nucleic acid binding"/>
    <property type="evidence" value="ECO:0007669"/>
    <property type="project" value="InterPro"/>
</dbReference>
<dbReference type="InterPro" id="IPR006195">
    <property type="entry name" value="aa-tRNA-synth_II"/>
</dbReference>
<dbReference type="InterPro" id="IPR004115">
    <property type="entry name" value="GAD-like_sf"/>
</dbReference>
<comment type="similarity">
    <text evidence="1 7">Belongs to the class-II aminoacyl-tRNA synthetase family. Type 1 subfamily.</text>
</comment>
<dbReference type="PROSITE" id="PS50862">
    <property type="entry name" value="AA_TRNA_LIGASE_II"/>
    <property type="match status" value="1"/>
</dbReference>
<reference evidence="9 10" key="2">
    <citation type="submission" date="2008-10" db="EMBL/GenBank/DDBJ databases">
        <title>Draft genome sequence of Clostridium hiranonis (DSM 13275).</title>
        <authorList>
            <person name="Sudarsanam P."/>
            <person name="Ley R."/>
            <person name="Guruge J."/>
            <person name="Turnbaugh P.J."/>
            <person name="Mahowald M."/>
            <person name="Liep D."/>
            <person name="Gordon J."/>
        </authorList>
    </citation>
    <scope>NUCLEOTIDE SEQUENCE [LARGE SCALE GENOMIC DNA]</scope>
    <source>
        <strain evidence="9 10">DSM 13275</strain>
    </source>
</reference>
<dbReference type="GO" id="GO:0006422">
    <property type="term" value="P:aspartyl-tRNA aminoacylation"/>
    <property type="evidence" value="ECO:0007669"/>
    <property type="project" value="UniProtKB-UniRule"/>
</dbReference>
<dbReference type="InterPro" id="IPR029351">
    <property type="entry name" value="GAD_dom"/>
</dbReference>
<keyword evidence="5 7" id="KW-0648">Protein biosynthesis</keyword>
<dbReference type="NCBIfam" id="TIGR00459">
    <property type="entry name" value="aspS_bact"/>
    <property type="match status" value="1"/>
</dbReference>
<evidence type="ECO:0000313" key="10">
    <source>
        <dbReference type="Proteomes" id="UP000003178"/>
    </source>
</evidence>
<feature type="binding site" evidence="7">
    <location>
        <begin position="232"/>
        <end position="234"/>
    </location>
    <ligand>
        <name>ATP</name>
        <dbReference type="ChEBI" id="CHEBI:30616"/>
    </ligand>
</feature>
<dbReference type="InterPro" id="IPR047089">
    <property type="entry name" value="Asp-tRNA-ligase_1_N"/>
</dbReference>
<dbReference type="InterPro" id="IPR047090">
    <property type="entry name" value="AspRS_core"/>
</dbReference>
<comment type="function">
    <text evidence="7">Catalyzes the attachment of L-aspartate to tRNA(Asp) in a two-step reaction: L-aspartate is first activated by ATP to form Asp-AMP and then transferred to the acceptor end of tRNA(Asp).</text>
</comment>
<dbReference type="InterPro" id="IPR045864">
    <property type="entry name" value="aa-tRNA-synth_II/BPL/LPL"/>
</dbReference>
<feature type="binding site" evidence="7">
    <location>
        <position position="186"/>
    </location>
    <ligand>
        <name>L-aspartate</name>
        <dbReference type="ChEBI" id="CHEBI:29991"/>
    </ligand>
</feature>
<dbReference type="InterPro" id="IPR004524">
    <property type="entry name" value="Asp-tRNA-ligase_1"/>
</dbReference>
<organism evidence="9 10">
    <name type="scientific">Peptacetobacter hiranonis (strain DSM 13275 / JCM 10541 / KCTC 15199 / TO-931)</name>
    <name type="common">Clostridium hiranonis</name>
    <dbReference type="NCBI Taxonomy" id="500633"/>
    <lineage>
        <taxon>Bacteria</taxon>
        <taxon>Bacillati</taxon>
        <taxon>Bacillota</taxon>
        <taxon>Clostridia</taxon>
        <taxon>Peptostreptococcales</taxon>
        <taxon>Peptostreptococcaceae</taxon>
        <taxon>Peptacetobacter</taxon>
    </lineage>
</organism>
<evidence type="ECO:0000256" key="4">
    <source>
        <dbReference type="ARBA" id="ARBA00022840"/>
    </source>
</evidence>
<comment type="subunit">
    <text evidence="7">Homodimer.</text>
</comment>
<keyword evidence="6 7" id="KW-0030">Aminoacyl-tRNA synthetase</keyword>
<feature type="domain" description="Aminoacyl-transfer RNA synthetases class-II family profile" evidence="8">
    <location>
        <begin position="153"/>
        <end position="578"/>
    </location>
</feature>
<proteinExistence type="inferred from homology"/>
<evidence type="ECO:0000256" key="2">
    <source>
        <dbReference type="ARBA" id="ARBA00022598"/>
    </source>
</evidence>
<evidence type="ECO:0000256" key="1">
    <source>
        <dbReference type="ARBA" id="ARBA00006303"/>
    </source>
</evidence>
<dbReference type="Gene3D" id="3.30.1360.30">
    <property type="entry name" value="GAD-like domain"/>
    <property type="match status" value="1"/>
</dbReference>
<dbReference type="SUPFAM" id="SSF55681">
    <property type="entry name" value="Class II aaRS and biotin synthetases"/>
    <property type="match status" value="1"/>
</dbReference>
<keyword evidence="7" id="KW-0963">Cytoplasm</keyword>
<feature type="binding site" evidence="7">
    <location>
        <position position="462"/>
    </location>
    <ligand>
        <name>L-aspartate</name>
        <dbReference type="ChEBI" id="CHEBI:29991"/>
    </ligand>
</feature>
<evidence type="ECO:0000256" key="6">
    <source>
        <dbReference type="ARBA" id="ARBA00023146"/>
    </source>
</evidence>
<dbReference type="GO" id="GO:0005524">
    <property type="term" value="F:ATP binding"/>
    <property type="evidence" value="ECO:0007669"/>
    <property type="project" value="UniProtKB-UniRule"/>
</dbReference>
<dbReference type="eggNOG" id="COG0173">
    <property type="taxonomic scope" value="Bacteria"/>
</dbReference>
<evidence type="ECO:0000259" key="8">
    <source>
        <dbReference type="PROSITE" id="PS50862"/>
    </source>
</evidence>
<dbReference type="GO" id="GO:0016740">
    <property type="term" value="F:transferase activity"/>
    <property type="evidence" value="ECO:0007669"/>
    <property type="project" value="UniProtKB-ARBA"/>
</dbReference>
<comment type="catalytic activity">
    <reaction evidence="7">
        <text>tRNA(Asp) + L-aspartate + ATP = L-aspartyl-tRNA(Asp) + AMP + diphosphate</text>
        <dbReference type="Rhea" id="RHEA:19649"/>
        <dbReference type="Rhea" id="RHEA-COMP:9660"/>
        <dbReference type="Rhea" id="RHEA-COMP:9678"/>
        <dbReference type="ChEBI" id="CHEBI:29991"/>
        <dbReference type="ChEBI" id="CHEBI:30616"/>
        <dbReference type="ChEBI" id="CHEBI:33019"/>
        <dbReference type="ChEBI" id="CHEBI:78442"/>
        <dbReference type="ChEBI" id="CHEBI:78516"/>
        <dbReference type="ChEBI" id="CHEBI:456215"/>
        <dbReference type="EC" id="6.1.1.12"/>
    </reaction>
</comment>
<gene>
    <name evidence="7" type="primary">aspS</name>
    <name evidence="9" type="ORF">CLOHIR_02013</name>
</gene>
<dbReference type="Pfam" id="PF00152">
    <property type="entry name" value="tRNA-synt_2"/>
    <property type="match status" value="1"/>
</dbReference>
<keyword evidence="10" id="KW-1185">Reference proteome</keyword>
<reference evidence="9 10" key="1">
    <citation type="submission" date="2008-09" db="EMBL/GenBank/DDBJ databases">
        <authorList>
            <person name="Fulton L."/>
            <person name="Clifton S."/>
            <person name="Fulton B."/>
            <person name="Xu J."/>
            <person name="Minx P."/>
            <person name="Pepin K.H."/>
            <person name="Johnson M."/>
            <person name="Thiruvilangam P."/>
            <person name="Bhonagiri V."/>
            <person name="Nash W.E."/>
            <person name="Mardis E.R."/>
            <person name="Wilson R.K."/>
        </authorList>
    </citation>
    <scope>NUCLEOTIDE SEQUENCE [LARGE SCALE GENOMIC DNA]</scope>
    <source>
        <strain evidence="9 10">DSM 13275</strain>
    </source>
</reference>
<feature type="binding site" evidence="7">
    <location>
        <position position="232"/>
    </location>
    <ligand>
        <name>L-aspartate</name>
        <dbReference type="ChEBI" id="CHEBI:29991"/>
    </ligand>
</feature>
<accession>B6G1K6</accession>
<feature type="binding site" evidence="7">
    <location>
        <begin position="549"/>
        <end position="552"/>
    </location>
    <ligand>
        <name>ATP</name>
        <dbReference type="ChEBI" id="CHEBI:30616"/>
    </ligand>
</feature>
<sequence length="604" mass="68753">MRTEVISLETIKGLKRSCYCGELRAENIGQEVVLMGWVQKKRNLGGLVFVDLRDRGGICQIVFDTDVDKEAFEKAEKLGSEYVIAVKGEVRERQSKNPNMPTGDVEVFANELRLLNKSETPPIYIKDDDDVSEALRLKYRYLDLRKPKMQRNLMLRQQVTNIVRRYLTEQNFCEIETPFLVKPTPEGARDYLVPSRVNEGKFYALPQSPQLLKQLLMVSGMDRYFQIVKCFRDEDLRADRQPEFTQIDTEMSFVEAEDVMTIMEKMVQEIFKETINVDIELPLPRMTYAEAMDRYGSDKPDTRFGYEFVNITDLVEGCGFKVFADCAEKGKSVRGINVEGMAEKFPRKQISHLEDCAKTYKAKGLAWMKITEEGVTSPIAKFFSEEDLNAIVERMNGKVGDLLLFVADKDAIVYDALGQVRLAVAEKLGILEEKKNQFNFLWVTEFPLFEEDEENGRYVAKHHPFTSPLDEDIDRLDTDEKDTLRAKAYDIVLNGYEVGGGSVRISDSEVQKKMFAALGLSEEEAYNKFGFLLDAFKYGAPPHAGMAFGLDRLVMLLAGVDNIREVIAFPKNQNAICPMTNAPAPAEDAQLEELSIKVDIKEEN</sequence>
<dbReference type="SUPFAM" id="SSF55261">
    <property type="entry name" value="GAD domain-like"/>
    <property type="match status" value="1"/>
</dbReference>
<comment type="caution">
    <text evidence="7">Lacks conserved residue(s) required for the propagation of feature annotation.</text>
</comment>
<dbReference type="HAMAP" id="MF_00044">
    <property type="entry name" value="Asp_tRNA_synth_type1"/>
    <property type="match status" value="1"/>
</dbReference>
<protein>
    <recommendedName>
        <fullName evidence="7">Aspartate--tRNA ligase</fullName>
        <ecNumber evidence="7">6.1.1.12</ecNumber>
    </recommendedName>
    <alternativeName>
        <fullName evidence="7">Aspartyl-tRNA synthetase</fullName>
        <shortName evidence="7">AspRS</shortName>
    </alternativeName>
</protein>
<dbReference type="EMBL" id="ABWP01000075">
    <property type="protein sequence ID" value="EEA84314.1"/>
    <property type="molecule type" value="Genomic_DNA"/>
</dbReference>
<dbReference type="GO" id="GO:0005737">
    <property type="term" value="C:cytoplasm"/>
    <property type="evidence" value="ECO:0007669"/>
    <property type="project" value="UniProtKB-SubCell"/>
</dbReference>
<dbReference type="InterPro" id="IPR012340">
    <property type="entry name" value="NA-bd_OB-fold"/>
</dbReference>
<feature type="binding site" evidence="7">
    <location>
        <position position="241"/>
    </location>
    <ligand>
        <name>ATP</name>
        <dbReference type="ChEBI" id="CHEBI:30616"/>
    </ligand>
</feature>
<dbReference type="InterPro" id="IPR004364">
    <property type="entry name" value="Aa-tRNA-synt_II"/>
</dbReference>